<name>A0A2R3QFM4_9BURK</name>
<evidence type="ECO:0008006" key="4">
    <source>
        <dbReference type="Google" id="ProtNLM"/>
    </source>
</evidence>
<dbReference type="OrthoDB" id="8908424at2"/>
<feature type="coiled-coil region" evidence="1">
    <location>
        <begin position="37"/>
        <end position="67"/>
    </location>
</feature>
<dbReference type="KEGG" id="mela:C6568_15955"/>
<organism evidence="2 3">
    <name type="scientific">Melaminivora suipulveris</name>
    <dbReference type="NCBI Taxonomy" id="2109913"/>
    <lineage>
        <taxon>Bacteria</taxon>
        <taxon>Pseudomonadati</taxon>
        <taxon>Pseudomonadota</taxon>
        <taxon>Betaproteobacteria</taxon>
        <taxon>Burkholderiales</taxon>
        <taxon>Comamonadaceae</taxon>
        <taxon>Melaminivora</taxon>
    </lineage>
</organism>
<evidence type="ECO:0000313" key="2">
    <source>
        <dbReference type="EMBL" id="AVO50559.1"/>
    </source>
</evidence>
<evidence type="ECO:0000313" key="3">
    <source>
        <dbReference type="Proteomes" id="UP000237925"/>
    </source>
</evidence>
<keyword evidence="3" id="KW-1185">Reference proteome</keyword>
<dbReference type="EMBL" id="CP027667">
    <property type="protein sequence ID" value="AVO50559.1"/>
    <property type="molecule type" value="Genomic_DNA"/>
</dbReference>
<dbReference type="RefSeq" id="WP_106685010.1">
    <property type="nucleotide sequence ID" value="NZ_CP027667.1"/>
</dbReference>
<proteinExistence type="predicted"/>
<protein>
    <recommendedName>
        <fullName evidence="4">Secreted protein</fullName>
    </recommendedName>
</protein>
<accession>A0A2R3QFM4</accession>
<keyword evidence="1" id="KW-0175">Coiled coil</keyword>
<gene>
    <name evidence="2" type="ORF">C6568_15955</name>
</gene>
<dbReference type="Proteomes" id="UP000237925">
    <property type="component" value="Chromosome"/>
</dbReference>
<dbReference type="AlphaFoldDB" id="A0A2R3QFM4"/>
<reference evidence="2 3" key="1">
    <citation type="submission" date="2018-03" db="EMBL/GenBank/DDBJ databases">
        <title>Genome sequencing of Melaminivora sp.</title>
        <authorList>
            <person name="Kim S.-J."/>
            <person name="Heo J."/>
            <person name="Ahn J.-H."/>
            <person name="Kwon S.-W."/>
        </authorList>
    </citation>
    <scope>NUCLEOTIDE SEQUENCE [LARGE SCALE GENOMIC DNA]</scope>
    <source>
        <strain evidence="2 3">SC2-9</strain>
    </source>
</reference>
<evidence type="ECO:0000256" key="1">
    <source>
        <dbReference type="SAM" id="Coils"/>
    </source>
</evidence>
<sequence>MSMQVNDAQGIAPQSLNGMDLETAMMAVQSRRASLLEDQLKQQIASVQAKNNQISRLNELLGQLNKAAAAMPSDAKAGDKVKLSPAARAEINAAAAQAGVSLPAEFQPRWDVRLRDGSVIQVDEAGKNEAEHCKKVNWAFRSSNYSGVKGVASITETSALNKGQLDGFVQQMKSNIDSLSNSQQMDMLRLQSLSNKRNEAFEVMTNFIKKMQDNRNSIIGNMR</sequence>